<evidence type="ECO:0000256" key="1">
    <source>
        <dbReference type="SAM" id="Phobius"/>
    </source>
</evidence>
<accession>A0ABP9NY84</accession>
<keyword evidence="1" id="KW-1133">Transmembrane helix</keyword>
<keyword evidence="1" id="KW-0812">Transmembrane</keyword>
<reference evidence="3" key="1">
    <citation type="journal article" date="2019" name="Int. J. Syst. Evol. Microbiol.">
        <title>The Global Catalogue of Microorganisms (GCM) 10K type strain sequencing project: providing services to taxonomists for standard genome sequencing and annotation.</title>
        <authorList>
            <consortium name="The Broad Institute Genomics Platform"/>
            <consortium name="The Broad Institute Genome Sequencing Center for Infectious Disease"/>
            <person name="Wu L."/>
            <person name="Ma J."/>
        </authorList>
    </citation>
    <scope>NUCLEOTIDE SEQUENCE [LARGE SCALE GENOMIC DNA]</scope>
    <source>
        <strain evidence="3">JCM 18302</strain>
    </source>
</reference>
<sequence length="46" mass="5078">MSYRAGDLGPPVARDRPRHMPSRRWQLLVLLASVVVVVLAVVLAVL</sequence>
<comment type="caution">
    <text evidence="2">The sequence shown here is derived from an EMBL/GenBank/DDBJ whole genome shotgun (WGS) entry which is preliminary data.</text>
</comment>
<evidence type="ECO:0000313" key="2">
    <source>
        <dbReference type="EMBL" id="GAA5136868.1"/>
    </source>
</evidence>
<protein>
    <submittedName>
        <fullName evidence="2">Uncharacterized protein</fullName>
    </submittedName>
</protein>
<name>A0ABP9NY84_9PSEU</name>
<gene>
    <name evidence="2" type="ORF">GCM10023320_68700</name>
</gene>
<dbReference type="EMBL" id="BAABJO010000035">
    <property type="protein sequence ID" value="GAA5136868.1"/>
    <property type="molecule type" value="Genomic_DNA"/>
</dbReference>
<keyword evidence="1" id="KW-0472">Membrane</keyword>
<dbReference type="RefSeq" id="WP_345610964.1">
    <property type="nucleotide sequence ID" value="NZ_BAABJO010000035.1"/>
</dbReference>
<feature type="transmembrane region" description="Helical" evidence="1">
    <location>
        <begin position="25"/>
        <end position="45"/>
    </location>
</feature>
<organism evidence="2 3">
    <name type="scientific">Pseudonocardia adelaidensis</name>
    <dbReference type="NCBI Taxonomy" id="648754"/>
    <lineage>
        <taxon>Bacteria</taxon>
        <taxon>Bacillati</taxon>
        <taxon>Actinomycetota</taxon>
        <taxon>Actinomycetes</taxon>
        <taxon>Pseudonocardiales</taxon>
        <taxon>Pseudonocardiaceae</taxon>
        <taxon>Pseudonocardia</taxon>
    </lineage>
</organism>
<evidence type="ECO:0000313" key="3">
    <source>
        <dbReference type="Proteomes" id="UP001500804"/>
    </source>
</evidence>
<dbReference type="Proteomes" id="UP001500804">
    <property type="component" value="Unassembled WGS sequence"/>
</dbReference>
<proteinExistence type="predicted"/>
<keyword evidence="3" id="KW-1185">Reference proteome</keyword>